<feature type="binding site" evidence="15">
    <location>
        <position position="1534"/>
    </location>
    <ligand>
        <name>L-glutamate</name>
        <dbReference type="ChEBI" id="CHEBI:29985"/>
    </ligand>
</feature>
<dbReference type="EMBL" id="JAIZAY010000014">
    <property type="protein sequence ID" value="KAJ8029265.1"/>
    <property type="molecule type" value="Genomic_DNA"/>
</dbReference>
<dbReference type="InterPro" id="IPR028082">
    <property type="entry name" value="Peripla_BP_I"/>
</dbReference>
<dbReference type="InterPro" id="IPR001320">
    <property type="entry name" value="Iontro_rcpt_C"/>
</dbReference>
<dbReference type="Pfam" id="PF00060">
    <property type="entry name" value="Lig_chan"/>
    <property type="match status" value="2"/>
</dbReference>
<evidence type="ECO:0000256" key="9">
    <source>
        <dbReference type="ARBA" id="ARBA00023170"/>
    </source>
</evidence>
<dbReference type="InterPro" id="IPR001828">
    <property type="entry name" value="ANF_lig-bd_rcpt"/>
</dbReference>
<keyword evidence="2" id="KW-0813">Transport</keyword>
<evidence type="ECO:0000256" key="2">
    <source>
        <dbReference type="ARBA" id="ARBA00022448"/>
    </source>
</evidence>
<feature type="binding site" evidence="15">
    <location>
        <position position="1367"/>
    </location>
    <ligand>
        <name>L-glutamate</name>
        <dbReference type="ChEBI" id="CHEBI:29985"/>
    </ligand>
</feature>
<keyword evidence="8 19" id="KW-0472">Membrane</keyword>
<feature type="transmembrane region" description="Helical" evidence="19">
    <location>
        <begin position="799"/>
        <end position="823"/>
    </location>
</feature>
<organism evidence="23 24">
    <name type="scientific">Holothuria leucospilota</name>
    <name type="common">Black long sea cucumber</name>
    <name type="synonym">Mertensiothuria leucospilota</name>
    <dbReference type="NCBI Taxonomy" id="206669"/>
    <lineage>
        <taxon>Eukaryota</taxon>
        <taxon>Metazoa</taxon>
        <taxon>Echinodermata</taxon>
        <taxon>Eleutherozoa</taxon>
        <taxon>Echinozoa</taxon>
        <taxon>Holothuroidea</taxon>
        <taxon>Aspidochirotacea</taxon>
        <taxon>Aspidochirotida</taxon>
        <taxon>Holothuriidae</taxon>
        <taxon>Holothuria</taxon>
    </lineage>
</organism>
<evidence type="ECO:0000256" key="4">
    <source>
        <dbReference type="ARBA" id="ARBA00022692"/>
    </source>
</evidence>
<name>A0A9Q1H1K7_HOLLE</name>
<evidence type="ECO:0000256" key="6">
    <source>
        <dbReference type="ARBA" id="ARBA00023018"/>
    </source>
</evidence>
<evidence type="ECO:0000256" key="15">
    <source>
        <dbReference type="PIRSR" id="PIRSR601508-1"/>
    </source>
</evidence>
<evidence type="ECO:0000256" key="18">
    <source>
        <dbReference type="SAM" id="MobiDB-lite"/>
    </source>
</evidence>
<accession>A0A9Q1H1K7</accession>
<dbReference type="Gene3D" id="1.10.287.70">
    <property type="match status" value="2"/>
</dbReference>
<feature type="region of interest" description="Disordered" evidence="18">
    <location>
        <begin position="1722"/>
        <end position="1742"/>
    </location>
</feature>
<feature type="transmembrane region" description="Helical" evidence="19">
    <location>
        <begin position="1676"/>
        <end position="1700"/>
    </location>
</feature>
<sequence>MKIIATRIAVALLLFVHGSHGQGLNVGFSVLFGNETVNPRDNIRNIALAGQSYINTNQTFLTKLYELNHVDPDPSIAGAANTVYKGLLDICSHVAQAQISAAIVTRDKCPESDDIAGVASHATNPILAVDLESYDGGSRAFKINLRGMINHASNQEWNITSIRLSDDLENHFDNITSLDTRNIFVFFSSERKLQIILDQARELELLGPNFTWIVGNLNAIQLNDPNVLGELEASNAYITHFQMNYTREIQYYLPLSADYQTWNLQSKLTFDAVIAFSHGLRTYRLERERVSGTGNALPGDTPMPSCPNSGTDPTENPLTDHIKRVGFEGITGNVAFDDMGNRVNYTISIYSGQGETLEQLRGEWTQNTDFWERKWNTRWKSPGRLNVSAYDSGQERKIRIVSIEVEPFLITKSSSFQGNARYEGFIMDLLERLKTHIRGIDFDYEVELVPDGNYGRKERYSKIWDGMVGEVVRRKADIAAGPLTVTAEREEAVDFSYPFMSSGIKVLVKNPYTVNHYPFRIMYPFGIDVWFVNLFVFFCVAGLLVLYNHFDPFEWGQLAEREETFAENADNFNFSNSLWFCATTLFLQSYDNSPKSNAGRCLVGFWWLFVIVMVFLYLFNLTFFVTTNKRLVYVKDAEDLLAQTDVDFGTIDHGSTYHFFWRSPVPEYQRVHQRMITTKPNVYVQNITEAIQRVRDNNGRYAFIGEAGEISYLASKKPCDLLVTGGFISRTSYALAVQKGSPLKEKLSHAIETLRDTGVLEDLEKDWWDRKLLDKRCANLTVWEKQGIFSFTIVDLQGIYYLLLLGVGAALIVFVVELIWFAAAGGSSGGKKSTGGKPRGGAKSGGAGTGASAGGGVPGDRFVLVYNGEAQYNDSGGIACALRTQIIRFRRILFGNDSSNHGNDIQRIAQYGAQYINTNQTFLTKLYHLIHVPPDPAFSGAANTVYKGLRDICSHVAQAQVSAVLVTRDKCPESDDIAGVASHATNPIIAIDMEAYGDGSRAFKMYPSAEDLNNFFIDVLTYFNWRNYMLLYDDPVAYNNLRGMINYASNHEWNITSIRLTDTLEDHLQNISSLDTSNIFIFCSSERKLQAVLNENAIQLDDDELLGELETSNAYITHFQMNYTREIQHYLPLSGDYHTWSLQAKLTFDAVVAFSHGLRTYRLERERESGTSNALPGDTPMPSCPNSGTDPTENPLSDHIKMVGFEGVTGNVAFDDMGNRVNYTISIYSGQGETLEQLRGEWTQNIDFWEEKWNTRWKSPGHLNVTAYDSGEERKIRIVSIEVEPFLKRKPSSFQGNARYEGFIMDLLERIKTHIRGIDFDYEVELASDGSYGRKARYSDIWDGMVGEVVRKKADIAAGPLTVTTEREEAVDFSYPFMSSGIKVLVKNPFTVNHYPFRIMYPFGIDVWFVNLFIFFCVAGLLVLYNHFDPFEWGQLAKRQETFEENADNFNFANSLWFCATTLFLQSYDHAPKSNAGRCLVGFWWLFVIVMVFLYLFNLTFFVTTNKRLVYVKDAEDLLKQTDVDFGTIDHGSTYHFFWNSPVPEYQRVHQRMITTKPNVYVQNISEAVERVRKNNGRYAFIGEAGEISYLASQKPCDLLVTGGYISRTSYALAVQKGSPLREQLSHAIEALRDTGVLEDLEKEWWDRKLHDRCANLTVWEKQGIFSFTIVDLQGIYYFLLLGVGCALLVLLFEVIWFAVSGGGKQSTGVKPVSAGISGGAGAGAGGGAPDAANKGESNIWL</sequence>
<feature type="region of interest" description="Disordered" evidence="18">
    <location>
        <begin position="826"/>
        <end position="852"/>
    </location>
</feature>
<evidence type="ECO:0000313" key="24">
    <source>
        <dbReference type="Proteomes" id="UP001152320"/>
    </source>
</evidence>
<gene>
    <name evidence="23" type="ORF">HOLleu_28618</name>
</gene>
<dbReference type="PRINTS" id="PR00177">
    <property type="entry name" value="NMDARECEPTOR"/>
</dbReference>
<keyword evidence="9 23" id="KW-0675">Receptor</keyword>
<keyword evidence="17" id="KW-1015">Disulfide bond</keyword>
<evidence type="ECO:0000256" key="3">
    <source>
        <dbReference type="ARBA" id="ARBA00022475"/>
    </source>
</evidence>
<feature type="site" description="Crucial to convey clamshell closure to channel opening" evidence="16">
    <location>
        <position position="1512"/>
    </location>
</feature>
<feature type="transmembrane region" description="Helical" evidence="19">
    <location>
        <begin position="571"/>
        <end position="590"/>
    </location>
</feature>
<feature type="binding site" evidence="15">
    <location>
        <position position="1584"/>
    </location>
    <ligand>
        <name>L-glutamate</name>
        <dbReference type="ChEBI" id="CHEBI:29985"/>
    </ligand>
</feature>
<keyword evidence="20" id="KW-0732">Signal</keyword>
<evidence type="ECO:0000256" key="14">
    <source>
        <dbReference type="ARBA" id="ARBA00034100"/>
    </source>
</evidence>
<comment type="subcellular location">
    <subcellularLocation>
        <location evidence="1">Cell membrane</location>
        <topology evidence="1">Multi-pass membrane protein</topology>
    </subcellularLocation>
    <subcellularLocation>
        <location evidence="14">Postsynaptic cell membrane</location>
    </subcellularLocation>
</comment>
<keyword evidence="6" id="KW-0770">Synapse</keyword>
<keyword evidence="4 19" id="KW-0812">Transmembrane</keyword>
<evidence type="ECO:0000256" key="16">
    <source>
        <dbReference type="PIRSR" id="PIRSR601508-2"/>
    </source>
</evidence>
<evidence type="ECO:0000256" key="8">
    <source>
        <dbReference type="ARBA" id="ARBA00023136"/>
    </source>
</evidence>
<evidence type="ECO:0000259" key="21">
    <source>
        <dbReference type="SMART" id="SM00079"/>
    </source>
</evidence>
<feature type="disulfide bond" evidence="17">
    <location>
        <begin position="1597"/>
        <end position="1654"/>
    </location>
</feature>
<feature type="binding site" evidence="15">
    <location>
        <position position="1362"/>
    </location>
    <ligand>
        <name>L-glutamate</name>
        <dbReference type="ChEBI" id="CHEBI:29985"/>
    </ligand>
</feature>
<dbReference type="Pfam" id="PF01094">
    <property type="entry name" value="ANF_receptor"/>
    <property type="match status" value="3"/>
</dbReference>
<evidence type="ECO:0000256" key="13">
    <source>
        <dbReference type="ARBA" id="ARBA00023303"/>
    </source>
</evidence>
<feature type="domain" description="Ionotropic glutamate receptor C-terminal" evidence="21">
    <location>
        <begin position="1275"/>
        <end position="1648"/>
    </location>
</feature>
<feature type="transmembrane region" description="Helical" evidence="19">
    <location>
        <begin position="530"/>
        <end position="550"/>
    </location>
</feature>
<dbReference type="GO" id="GO:0038023">
    <property type="term" value="F:signaling receptor activity"/>
    <property type="evidence" value="ECO:0007669"/>
    <property type="project" value="InterPro"/>
</dbReference>
<dbReference type="Gene3D" id="3.40.190.10">
    <property type="entry name" value="Periplasmic binding protein-like II"/>
    <property type="match status" value="5"/>
</dbReference>
<feature type="domain" description="Ionotropic glutamate receptor L-glutamate and glycine-binding" evidence="22">
    <location>
        <begin position="407"/>
        <end position="473"/>
    </location>
</feature>
<dbReference type="CDD" id="cd13685">
    <property type="entry name" value="PBP2_iGluR_non_NMDA_like"/>
    <property type="match status" value="2"/>
</dbReference>
<comment type="caution">
    <text evidence="23">The sequence shown here is derived from an EMBL/GenBank/DDBJ whole genome shotgun (WGS) entry which is preliminary data.</text>
</comment>
<feature type="compositionally biased region" description="Polar residues" evidence="18">
    <location>
        <begin position="1184"/>
        <end position="1195"/>
    </location>
</feature>
<dbReference type="SUPFAM" id="SSF53822">
    <property type="entry name" value="Periplasmic binding protein-like I"/>
    <property type="match status" value="2"/>
</dbReference>
<proteinExistence type="predicted"/>
<keyword evidence="13" id="KW-0407">Ion channel</keyword>
<keyword evidence="12" id="KW-1071">Ligand-gated ion channel</keyword>
<dbReference type="SMART" id="SM00918">
    <property type="entry name" value="Lig_chan-Glu_bd"/>
    <property type="match status" value="2"/>
</dbReference>
<dbReference type="FunFam" id="3.40.190.10:FF:000024">
    <property type="entry name" value="Glutamate receptor, ionotropic, delta 1"/>
    <property type="match status" value="2"/>
</dbReference>
<evidence type="ECO:0000256" key="17">
    <source>
        <dbReference type="PIRSR" id="PIRSR601508-3"/>
    </source>
</evidence>
<feature type="transmembrane region" description="Helical" evidence="19">
    <location>
        <begin position="1483"/>
        <end position="1503"/>
    </location>
</feature>
<evidence type="ECO:0000256" key="5">
    <source>
        <dbReference type="ARBA" id="ARBA00022989"/>
    </source>
</evidence>
<keyword evidence="24" id="KW-1185">Reference proteome</keyword>
<evidence type="ECO:0000256" key="10">
    <source>
        <dbReference type="ARBA" id="ARBA00023180"/>
    </source>
</evidence>
<evidence type="ECO:0000256" key="20">
    <source>
        <dbReference type="SAM" id="SignalP"/>
    </source>
</evidence>
<dbReference type="SUPFAM" id="SSF53850">
    <property type="entry name" value="Periplasmic binding protein-like II"/>
    <property type="match status" value="2"/>
</dbReference>
<evidence type="ECO:0000256" key="11">
    <source>
        <dbReference type="ARBA" id="ARBA00023257"/>
    </source>
</evidence>
<evidence type="ECO:0000256" key="19">
    <source>
        <dbReference type="SAM" id="Phobius"/>
    </source>
</evidence>
<keyword evidence="3" id="KW-1003">Cell membrane</keyword>
<dbReference type="InterPro" id="IPR019594">
    <property type="entry name" value="Glu/Gly-bd"/>
</dbReference>
<feature type="transmembrane region" description="Helical" evidence="19">
    <location>
        <begin position="1408"/>
        <end position="1428"/>
    </location>
</feature>
<dbReference type="Gene3D" id="3.40.50.2300">
    <property type="match status" value="4"/>
</dbReference>
<evidence type="ECO:0000256" key="12">
    <source>
        <dbReference type="ARBA" id="ARBA00023286"/>
    </source>
</evidence>
<evidence type="ECO:0000256" key="1">
    <source>
        <dbReference type="ARBA" id="ARBA00004651"/>
    </source>
</evidence>
<dbReference type="Pfam" id="PF10613">
    <property type="entry name" value="Lig_chan-Glu_bd"/>
    <property type="match status" value="2"/>
</dbReference>
<feature type="domain" description="Ionotropic glutamate receptor C-terminal" evidence="21">
    <location>
        <begin position="397"/>
        <end position="770"/>
    </location>
</feature>
<reference evidence="23" key="1">
    <citation type="submission" date="2021-10" db="EMBL/GenBank/DDBJ databases">
        <title>Tropical sea cucumber genome reveals ecological adaptation and Cuvierian tubules defense mechanism.</title>
        <authorList>
            <person name="Chen T."/>
        </authorList>
    </citation>
    <scope>NUCLEOTIDE SEQUENCE</scope>
    <source>
        <strain evidence="23">Nanhai2018</strain>
        <tissue evidence="23">Muscle</tissue>
    </source>
</reference>
<keyword evidence="11" id="KW-0628">Postsynaptic cell membrane</keyword>
<evidence type="ECO:0000259" key="22">
    <source>
        <dbReference type="SMART" id="SM00918"/>
    </source>
</evidence>
<keyword evidence="5 19" id="KW-1133">Transmembrane helix</keyword>
<feature type="transmembrane region" description="Helical" evidence="19">
    <location>
        <begin position="605"/>
        <end position="625"/>
    </location>
</feature>
<dbReference type="OrthoDB" id="5984008at2759"/>
<dbReference type="SMART" id="SM00079">
    <property type="entry name" value="PBPe"/>
    <property type="match status" value="2"/>
</dbReference>
<feature type="binding site" evidence="15">
    <location>
        <position position="1360"/>
    </location>
    <ligand>
        <name>L-glutamate</name>
        <dbReference type="ChEBI" id="CHEBI:29985"/>
    </ligand>
</feature>
<dbReference type="Proteomes" id="UP001152320">
    <property type="component" value="Chromosome 14"/>
</dbReference>
<feature type="compositionally biased region" description="Polar residues" evidence="18">
    <location>
        <begin position="306"/>
        <end position="317"/>
    </location>
</feature>
<keyword evidence="7" id="KW-0406">Ion transport</keyword>
<feature type="domain" description="Ionotropic glutamate receptor L-glutamate and glycine-binding" evidence="22">
    <location>
        <begin position="1285"/>
        <end position="1351"/>
    </location>
</feature>
<dbReference type="PANTHER" id="PTHR18966">
    <property type="entry name" value="IONOTROPIC GLUTAMATE RECEPTOR"/>
    <property type="match status" value="1"/>
</dbReference>
<keyword evidence="10" id="KW-0325">Glycoprotein</keyword>
<feature type="signal peptide" evidence="20">
    <location>
        <begin position="1"/>
        <end position="21"/>
    </location>
</feature>
<dbReference type="InterPro" id="IPR001508">
    <property type="entry name" value="Iono_Glu_rcpt_met"/>
</dbReference>
<evidence type="ECO:0000313" key="23">
    <source>
        <dbReference type="EMBL" id="KAJ8029265.1"/>
    </source>
</evidence>
<feature type="region of interest" description="Disordered" evidence="18">
    <location>
        <begin position="1165"/>
        <end position="1196"/>
    </location>
</feature>
<dbReference type="GO" id="GO:0045211">
    <property type="term" value="C:postsynaptic membrane"/>
    <property type="evidence" value="ECO:0007669"/>
    <property type="project" value="UniProtKB-SubCell"/>
</dbReference>
<protein>
    <submittedName>
        <fullName evidence="23">Glutamate receptor 1</fullName>
    </submittedName>
</protein>
<feature type="region of interest" description="Disordered" evidence="18">
    <location>
        <begin position="292"/>
        <end position="319"/>
    </location>
</feature>
<feature type="chain" id="PRO_5040292156" evidence="20">
    <location>
        <begin position="22"/>
        <end position="1742"/>
    </location>
</feature>
<evidence type="ECO:0000256" key="7">
    <source>
        <dbReference type="ARBA" id="ARBA00023065"/>
    </source>
</evidence>
<dbReference type="GO" id="GO:0015276">
    <property type="term" value="F:ligand-gated monoatomic ion channel activity"/>
    <property type="evidence" value="ECO:0007669"/>
    <property type="project" value="InterPro"/>
</dbReference>
<dbReference type="InterPro" id="IPR015683">
    <property type="entry name" value="Ionotropic_Glu_rcpt"/>
</dbReference>
<feature type="binding site" evidence="15">
    <location>
        <position position="1533"/>
    </location>
    <ligand>
        <name>L-glutamate</name>
        <dbReference type="ChEBI" id="CHEBI:29985"/>
    </ligand>
</feature>
<feature type="transmembrane region" description="Helical" evidence="19">
    <location>
        <begin position="1449"/>
        <end position="1468"/>
    </location>
</feature>